<protein>
    <submittedName>
        <fullName evidence="2">Uncharacterized protein</fullName>
    </submittedName>
</protein>
<dbReference type="EMBL" id="JASAYJ010000009">
    <property type="protein sequence ID" value="MDP8187267.1"/>
    <property type="molecule type" value="Genomic_DNA"/>
</dbReference>
<organism evidence="2 3">
    <name type="scientific">Pasteurella atlantica</name>
    <dbReference type="NCBI Taxonomy" id="2827233"/>
    <lineage>
        <taxon>Bacteria</taxon>
        <taxon>Pseudomonadati</taxon>
        <taxon>Pseudomonadota</taxon>
        <taxon>Gammaproteobacteria</taxon>
        <taxon>Pasteurellales</taxon>
        <taxon>Pasteurellaceae</taxon>
        <taxon>Pasteurella</taxon>
    </lineage>
</organism>
<reference evidence="2" key="1">
    <citation type="journal article" date="2023" name="Front. Microbiol.">
        <title>Phylogeography and host specificity of Pasteurellaceae pathogenic to sea-farmed fish in the north-east Atlantic.</title>
        <authorList>
            <person name="Gulla S."/>
            <person name="Colquhoun D.J."/>
            <person name="Olsen A.B."/>
            <person name="Spilsberg B."/>
            <person name="Lagesen K."/>
            <person name="Aakesson C.P."/>
            <person name="Strom S."/>
            <person name="Manji F."/>
            <person name="Birkbeck T.H."/>
            <person name="Nilsen H.K."/>
        </authorList>
    </citation>
    <scope>NUCLEOTIDE SEQUENCE</scope>
    <source>
        <strain evidence="2">VIB1234</strain>
    </source>
</reference>
<feature type="chain" id="PRO_5043992697" evidence="1">
    <location>
        <begin position="22"/>
        <end position="150"/>
    </location>
</feature>
<proteinExistence type="predicted"/>
<sequence>MKKYSIIFFLLVSSLTFSVFAKEPEYDGAYIKTKSGEYIELPSFEPGQNTTGYFSYICLEESGKKYPSIKKSSLRNFLLKGGYKFNYLSFHKLRIRDKSFGRYFLCFDRNSKISYRKKTRSNKAIVDIKSFDKGVIIAWINNDFWVFKIK</sequence>
<feature type="signal peptide" evidence="1">
    <location>
        <begin position="1"/>
        <end position="21"/>
    </location>
</feature>
<dbReference type="AlphaFoldDB" id="A0AAW8CSA6"/>
<keyword evidence="1" id="KW-0732">Signal</keyword>
<dbReference type="Proteomes" id="UP001230466">
    <property type="component" value="Unassembled WGS sequence"/>
</dbReference>
<evidence type="ECO:0000313" key="3">
    <source>
        <dbReference type="Proteomes" id="UP001230466"/>
    </source>
</evidence>
<evidence type="ECO:0000256" key="1">
    <source>
        <dbReference type="SAM" id="SignalP"/>
    </source>
</evidence>
<name>A0AAW8CSA6_9PAST</name>
<evidence type="ECO:0000313" key="2">
    <source>
        <dbReference type="EMBL" id="MDP8187267.1"/>
    </source>
</evidence>
<gene>
    <name evidence="2" type="ORF">QJU78_05700</name>
</gene>
<accession>A0AAW8CSA6</accession>
<dbReference type="RefSeq" id="WP_211597777.1">
    <property type="nucleotide sequence ID" value="NZ_JAGRQI010000008.1"/>
</dbReference>
<comment type="caution">
    <text evidence="2">The sequence shown here is derived from an EMBL/GenBank/DDBJ whole genome shotgun (WGS) entry which is preliminary data.</text>
</comment>